<dbReference type="NCBIfam" id="NF006100">
    <property type="entry name" value="PRK08252.1"/>
    <property type="match status" value="1"/>
</dbReference>
<keyword evidence="6" id="KW-1185">Reference proteome</keyword>
<evidence type="ECO:0000256" key="2">
    <source>
        <dbReference type="ARBA" id="ARBA00023098"/>
    </source>
</evidence>
<keyword evidence="2" id="KW-0443">Lipid metabolism</keyword>
<proteinExistence type="inferred from homology"/>
<name>A0ABP8RUV4_9PSEU</name>
<dbReference type="PANTHER" id="PTHR11941:SF169">
    <property type="entry name" value="(7AS)-7A-METHYL-1,5-DIOXO-2,3,5,6,7,7A-HEXAHYDRO-1H-INDENE-CARBOXYL-COA HYDROLASE"/>
    <property type="match status" value="1"/>
</dbReference>
<dbReference type="SUPFAM" id="SSF52096">
    <property type="entry name" value="ClpP/crotonase"/>
    <property type="match status" value="1"/>
</dbReference>
<keyword evidence="3" id="KW-0456">Lyase</keyword>
<evidence type="ECO:0000256" key="3">
    <source>
        <dbReference type="ARBA" id="ARBA00023239"/>
    </source>
</evidence>
<dbReference type="CDD" id="cd06558">
    <property type="entry name" value="crotonase-like"/>
    <property type="match status" value="1"/>
</dbReference>
<dbReference type="Pfam" id="PF00378">
    <property type="entry name" value="ECH_1"/>
    <property type="match status" value="1"/>
</dbReference>
<dbReference type="Gene3D" id="1.10.12.10">
    <property type="entry name" value="Lyase 2-enoyl-coa Hydratase, Chain A, domain 2"/>
    <property type="match status" value="1"/>
</dbReference>
<comment type="similarity">
    <text evidence="1 4">Belongs to the enoyl-CoA hydratase/isomerase family.</text>
</comment>
<organism evidence="5 6">
    <name type="scientific">Pseudonocardia xishanensis</name>
    <dbReference type="NCBI Taxonomy" id="630995"/>
    <lineage>
        <taxon>Bacteria</taxon>
        <taxon>Bacillati</taxon>
        <taxon>Actinomycetota</taxon>
        <taxon>Actinomycetes</taxon>
        <taxon>Pseudonocardiales</taxon>
        <taxon>Pseudonocardiaceae</taxon>
        <taxon>Pseudonocardia</taxon>
    </lineage>
</organism>
<evidence type="ECO:0000256" key="4">
    <source>
        <dbReference type="RuleBase" id="RU003707"/>
    </source>
</evidence>
<dbReference type="PROSITE" id="PS00166">
    <property type="entry name" value="ENOYL_COA_HYDRATASE"/>
    <property type="match status" value="1"/>
</dbReference>
<sequence>MTTSDPSTAETIEPAALFEKRGHVGVITLNRPKAMNAVNSALSVAAGGALAQAQEDPEVRVVVITGAGRGFCAGADLKELARGNRIDDREHPERGFAGLAQHFVGKPTIAAVNGYAMGGGTEIMLACDLAVIDETASLGLPEVKRGLFAAAGGVLRLQRQIPQKVALEVILTGEPMSAARAHELGLVNRVAPQGTALEVAVELAELIAANAPLAVQQSKRVVHESSSAGSDWGPEVWAINKDALKIVFSSRDAKEGPTAFAEKRAPVWEGR</sequence>
<reference evidence="6" key="1">
    <citation type="journal article" date="2019" name="Int. J. Syst. Evol. Microbiol.">
        <title>The Global Catalogue of Microorganisms (GCM) 10K type strain sequencing project: providing services to taxonomists for standard genome sequencing and annotation.</title>
        <authorList>
            <consortium name="The Broad Institute Genomics Platform"/>
            <consortium name="The Broad Institute Genome Sequencing Center for Infectious Disease"/>
            <person name="Wu L."/>
            <person name="Ma J."/>
        </authorList>
    </citation>
    <scope>NUCLEOTIDE SEQUENCE [LARGE SCALE GENOMIC DNA]</scope>
    <source>
        <strain evidence="6">JCM 17906</strain>
    </source>
</reference>
<dbReference type="RefSeq" id="WP_345419483.1">
    <property type="nucleotide sequence ID" value="NZ_BAABGT010000041.1"/>
</dbReference>
<dbReference type="Proteomes" id="UP001501598">
    <property type="component" value="Unassembled WGS sequence"/>
</dbReference>
<dbReference type="EMBL" id="BAABGT010000041">
    <property type="protein sequence ID" value="GAA4548873.1"/>
    <property type="molecule type" value="Genomic_DNA"/>
</dbReference>
<accession>A0ABP8RUV4</accession>
<dbReference type="InterPro" id="IPR001753">
    <property type="entry name" value="Enoyl-CoA_hydra/iso"/>
</dbReference>
<gene>
    <name evidence="5" type="ORF">GCM10023175_36060</name>
</gene>
<dbReference type="InterPro" id="IPR014748">
    <property type="entry name" value="Enoyl-CoA_hydra_C"/>
</dbReference>
<dbReference type="Gene3D" id="3.90.226.10">
    <property type="entry name" value="2-enoyl-CoA Hydratase, Chain A, domain 1"/>
    <property type="match status" value="1"/>
</dbReference>
<comment type="caution">
    <text evidence="5">The sequence shown here is derived from an EMBL/GenBank/DDBJ whole genome shotgun (WGS) entry which is preliminary data.</text>
</comment>
<dbReference type="InterPro" id="IPR029045">
    <property type="entry name" value="ClpP/crotonase-like_dom_sf"/>
</dbReference>
<dbReference type="PANTHER" id="PTHR11941">
    <property type="entry name" value="ENOYL-COA HYDRATASE-RELATED"/>
    <property type="match status" value="1"/>
</dbReference>
<evidence type="ECO:0000313" key="5">
    <source>
        <dbReference type="EMBL" id="GAA4548873.1"/>
    </source>
</evidence>
<evidence type="ECO:0000313" key="6">
    <source>
        <dbReference type="Proteomes" id="UP001501598"/>
    </source>
</evidence>
<dbReference type="InterPro" id="IPR018376">
    <property type="entry name" value="Enoyl-CoA_hyd/isom_CS"/>
</dbReference>
<protein>
    <submittedName>
        <fullName evidence="5">Crotonase/enoyl-CoA hydratase family protein</fullName>
    </submittedName>
</protein>
<evidence type="ECO:0000256" key="1">
    <source>
        <dbReference type="ARBA" id="ARBA00005254"/>
    </source>
</evidence>